<gene>
    <name evidence="2" type="ORF">GCM10009096_17050</name>
</gene>
<reference evidence="3" key="1">
    <citation type="journal article" date="2019" name="Int. J. Syst. Evol. Microbiol.">
        <title>The Global Catalogue of Microorganisms (GCM) 10K type strain sequencing project: providing services to taxonomists for standard genome sequencing and annotation.</title>
        <authorList>
            <consortium name="The Broad Institute Genomics Platform"/>
            <consortium name="The Broad Institute Genome Sequencing Center for Infectious Disease"/>
            <person name="Wu L."/>
            <person name="Ma J."/>
        </authorList>
    </citation>
    <scope>NUCLEOTIDE SEQUENCE [LARGE SCALE GENOMIC DNA]</scope>
    <source>
        <strain evidence="3">JCM 14162</strain>
    </source>
</reference>
<sequence>MTDTIEKALNDKGIELPKAAAPVASYVPAVEINGLLHISGQVSMADGKLITGRLGDGMTLEEGQQAAKACALMIAAQIKQATGSLDRVDRIVKLGVFVNSTADYTDHPKVANGCSDMMEVIFGAAGQHARSAVGVAALPLGVAVEVDAIVAIKPA</sequence>
<protein>
    <submittedName>
        <fullName evidence="2">RidA family protein</fullName>
    </submittedName>
</protein>
<keyword evidence="3" id="KW-1185">Reference proteome</keyword>
<evidence type="ECO:0000313" key="2">
    <source>
        <dbReference type="EMBL" id="GAA0475922.1"/>
    </source>
</evidence>
<name>A0ABP3KBX3_9SPHN</name>
<organism evidence="2 3">
    <name type="scientific">Parasphingorhabdus litoris</name>
    <dbReference type="NCBI Taxonomy" id="394733"/>
    <lineage>
        <taxon>Bacteria</taxon>
        <taxon>Pseudomonadati</taxon>
        <taxon>Pseudomonadota</taxon>
        <taxon>Alphaproteobacteria</taxon>
        <taxon>Sphingomonadales</taxon>
        <taxon>Sphingomonadaceae</taxon>
        <taxon>Parasphingorhabdus</taxon>
    </lineage>
</organism>
<dbReference type="CDD" id="cd02199">
    <property type="entry name" value="YjgF_YER057c_UK114_like_1"/>
    <property type="match status" value="1"/>
</dbReference>
<dbReference type="RefSeq" id="WP_229954954.1">
    <property type="nucleotide sequence ID" value="NZ_BAAAEM010000002.1"/>
</dbReference>
<dbReference type="EMBL" id="BAAAEM010000002">
    <property type="protein sequence ID" value="GAA0475922.1"/>
    <property type="molecule type" value="Genomic_DNA"/>
</dbReference>
<dbReference type="InterPro" id="IPR013813">
    <property type="entry name" value="Endoribo_LPSP/chorism_mut-like"/>
</dbReference>
<dbReference type="PANTHER" id="PTHR43760">
    <property type="entry name" value="ENDORIBONUCLEASE-RELATED"/>
    <property type="match status" value="1"/>
</dbReference>
<dbReference type="Pfam" id="PF14588">
    <property type="entry name" value="YjgF_endoribonc"/>
    <property type="match status" value="1"/>
</dbReference>
<accession>A0ABP3KBX3</accession>
<dbReference type="PANTHER" id="PTHR43760:SF1">
    <property type="entry name" value="ENDORIBONUCLEASE L-PSP_CHORISMATE MUTASE-LIKE DOMAIN-CONTAINING PROTEIN"/>
    <property type="match status" value="1"/>
</dbReference>
<comment type="caution">
    <text evidence="2">The sequence shown here is derived from an EMBL/GenBank/DDBJ whole genome shotgun (WGS) entry which is preliminary data.</text>
</comment>
<dbReference type="Gene3D" id="3.30.1330.40">
    <property type="entry name" value="RutC-like"/>
    <property type="match status" value="1"/>
</dbReference>
<feature type="domain" description="Endoribonuclease L-PSP/chorismate mutase-like" evidence="1">
    <location>
        <begin position="9"/>
        <end position="141"/>
    </location>
</feature>
<dbReference type="Proteomes" id="UP001500713">
    <property type="component" value="Unassembled WGS sequence"/>
</dbReference>
<evidence type="ECO:0000313" key="3">
    <source>
        <dbReference type="Proteomes" id="UP001500713"/>
    </source>
</evidence>
<dbReference type="SUPFAM" id="SSF55298">
    <property type="entry name" value="YjgF-like"/>
    <property type="match status" value="1"/>
</dbReference>
<proteinExistence type="predicted"/>
<evidence type="ECO:0000259" key="1">
    <source>
        <dbReference type="Pfam" id="PF14588"/>
    </source>
</evidence>
<dbReference type="InterPro" id="IPR035959">
    <property type="entry name" value="RutC-like_sf"/>
</dbReference>